<dbReference type="Pfam" id="PF14534">
    <property type="entry name" value="DUF4440"/>
    <property type="match status" value="1"/>
</dbReference>
<evidence type="ECO:0000313" key="4">
    <source>
        <dbReference type="Proteomes" id="UP001430360"/>
    </source>
</evidence>
<keyword evidence="4" id="KW-1185">Reference proteome</keyword>
<keyword evidence="1" id="KW-0732">Signal</keyword>
<evidence type="ECO:0000256" key="1">
    <source>
        <dbReference type="SAM" id="SignalP"/>
    </source>
</evidence>
<dbReference type="SUPFAM" id="SSF54427">
    <property type="entry name" value="NTF2-like"/>
    <property type="match status" value="1"/>
</dbReference>
<dbReference type="RefSeq" id="WP_232137518.1">
    <property type="nucleotide sequence ID" value="NZ_CP089507.1"/>
</dbReference>
<name>A0ABS8UHW6_9GAMM</name>
<feature type="domain" description="DUF4440" evidence="2">
    <location>
        <begin position="41"/>
        <end position="151"/>
    </location>
</feature>
<dbReference type="EMBL" id="JAJQKU010000005">
    <property type="protein sequence ID" value="MCD9098253.1"/>
    <property type="molecule type" value="Genomic_DNA"/>
</dbReference>
<dbReference type="Gene3D" id="3.10.450.50">
    <property type="match status" value="1"/>
</dbReference>
<comment type="caution">
    <text evidence="3">The sequence shown here is derived from an EMBL/GenBank/DDBJ whole genome shotgun (WGS) entry which is preliminary data.</text>
</comment>
<gene>
    <name evidence="3" type="ORF">LTT95_15025</name>
</gene>
<evidence type="ECO:0000259" key="2">
    <source>
        <dbReference type="Pfam" id="PF14534"/>
    </source>
</evidence>
<dbReference type="Proteomes" id="UP001430360">
    <property type="component" value="Unassembled WGS sequence"/>
</dbReference>
<organism evidence="3 4">
    <name type="scientific">Luteimonas fraxinea</name>
    <dbReference type="NCBI Taxonomy" id="2901869"/>
    <lineage>
        <taxon>Bacteria</taxon>
        <taxon>Pseudomonadati</taxon>
        <taxon>Pseudomonadota</taxon>
        <taxon>Gammaproteobacteria</taxon>
        <taxon>Lysobacterales</taxon>
        <taxon>Lysobacteraceae</taxon>
        <taxon>Luteimonas</taxon>
    </lineage>
</organism>
<protein>
    <submittedName>
        <fullName evidence="3">Nuclear transport factor 2 family protein</fullName>
    </submittedName>
</protein>
<reference evidence="3" key="1">
    <citation type="submission" date="2021-12" db="EMBL/GenBank/DDBJ databases">
        <authorList>
            <person name="Ulrich A."/>
        </authorList>
    </citation>
    <scope>NUCLEOTIDE SEQUENCE</scope>
    <source>
        <strain evidence="3">A1P009</strain>
    </source>
</reference>
<feature type="chain" id="PRO_5046309057" evidence="1">
    <location>
        <begin position="24"/>
        <end position="170"/>
    </location>
</feature>
<evidence type="ECO:0000313" key="3">
    <source>
        <dbReference type="EMBL" id="MCD9098253.1"/>
    </source>
</evidence>
<dbReference type="InterPro" id="IPR032710">
    <property type="entry name" value="NTF2-like_dom_sf"/>
</dbReference>
<dbReference type="InterPro" id="IPR027843">
    <property type="entry name" value="DUF4440"/>
</dbReference>
<proteinExistence type="predicted"/>
<accession>A0ABS8UHW6</accession>
<reference evidence="3" key="2">
    <citation type="journal article" date="2022" name="Syst. Appl. Microbiol.">
        <title>Physiological and genomic characterisation of Luteimonas fraxinea sp. nov., a bacterial species associated with trees tolerant to ash dieback.</title>
        <authorList>
            <person name="Ulrich K."/>
            <person name="Becker R."/>
            <person name="Behrendt U."/>
            <person name="Kube M."/>
            <person name="Schneck V."/>
            <person name="Ulrich A."/>
        </authorList>
    </citation>
    <scope>NUCLEOTIDE SEQUENCE</scope>
    <source>
        <strain evidence="3">A1P009</strain>
    </source>
</reference>
<sequence length="170" mass="17733">MLKTIVFAGFLATASLASVPLFAQTNPPAAREGVHAEHEVVALAGTYANAIVERDVATLERLLAEDFIDVSPDGTVSPRAQFIAEYANPSATAPKFESAVFDASDAQVRVYGDTALMTGRSTWRGSAGGQAFTGVLVSTMVAVHRDGQWEIAASHSSSVPPVRGASSPAE</sequence>
<feature type="signal peptide" evidence="1">
    <location>
        <begin position="1"/>
        <end position="23"/>
    </location>
</feature>